<dbReference type="InterPro" id="IPR005064">
    <property type="entry name" value="BUG"/>
</dbReference>
<comment type="similarity">
    <text evidence="1">Belongs to the UPF0065 (bug) family.</text>
</comment>
<evidence type="ECO:0000313" key="3">
    <source>
        <dbReference type="Proteomes" id="UP000235994"/>
    </source>
</evidence>
<dbReference type="PANTHER" id="PTHR42928:SF5">
    <property type="entry name" value="BLR1237 PROTEIN"/>
    <property type="match status" value="1"/>
</dbReference>
<dbReference type="AlphaFoldDB" id="A0A2N8KJ46"/>
<comment type="caution">
    <text evidence="2">The sequence shown here is derived from an EMBL/GenBank/DDBJ whole genome shotgun (WGS) entry which is preliminary data.</text>
</comment>
<evidence type="ECO:0000256" key="1">
    <source>
        <dbReference type="ARBA" id="ARBA00006987"/>
    </source>
</evidence>
<dbReference type="Gene3D" id="3.40.190.10">
    <property type="entry name" value="Periplasmic binding protein-like II"/>
    <property type="match status" value="1"/>
</dbReference>
<reference evidence="2 3" key="1">
    <citation type="submission" date="2018-01" db="EMBL/GenBank/DDBJ databases">
        <title>The draft genome of an aniline degradation strain ANB-1.</title>
        <authorList>
            <person name="Zhang L."/>
            <person name="Jiang J."/>
        </authorList>
    </citation>
    <scope>NUCLEOTIDE SEQUENCE [LARGE SCALE GENOMIC DNA]</scope>
    <source>
        <strain evidence="2 3">ANB-1</strain>
    </source>
</reference>
<protein>
    <submittedName>
        <fullName evidence="2">Tripartite tricarboxylate transporter substrate binding protein</fullName>
    </submittedName>
</protein>
<organism evidence="2 3">
    <name type="scientific">Achromobacter pulmonis</name>
    <dbReference type="NCBI Taxonomy" id="1389932"/>
    <lineage>
        <taxon>Bacteria</taxon>
        <taxon>Pseudomonadati</taxon>
        <taxon>Pseudomonadota</taxon>
        <taxon>Betaproteobacteria</taxon>
        <taxon>Burkholderiales</taxon>
        <taxon>Alcaligenaceae</taxon>
        <taxon>Achromobacter</taxon>
    </lineage>
</organism>
<dbReference type="Pfam" id="PF03401">
    <property type="entry name" value="TctC"/>
    <property type="match status" value="1"/>
</dbReference>
<dbReference type="InterPro" id="IPR042100">
    <property type="entry name" value="Bug_dom1"/>
</dbReference>
<dbReference type="Gene3D" id="3.40.190.150">
    <property type="entry name" value="Bordetella uptake gene, domain 1"/>
    <property type="match status" value="1"/>
</dbReference>
<gene>
    <name evidence="2" type="ORF">C1I89_13385</name>
</gene>
<sequence>MRDGHTPRRQAVALAGGLLLTLALAATASAGAGWTSKPIRLVVGGTAGGNADVLARLLAEGLHQKLGQPVVVETKPGAAGVLAVNDLIGHGRDGSTFLVIQGGIVTETPLAYKVSYQPFEDLKPLAQLSRTGLVLVANKDLPVNDVKQLAAYGKQQADGLTFASYATGMRGHTSGMVLGQQMGVQMRHVGYKGSPQGLTDLMGGHIPVMMDGVTTSLPLIQAGSIKALAVNYPTRVAALPDVPTFKELGYQGLAEAGWFGVWSHPDAPAQAQQAIREISLQFLAQPQMQQKIRDMGMEPGGSATPEALQAELRASYQHQQQVLKSIDYQSQ</sequence>
<dbReference type="PANTHER" id="PTHR42928">
    <property type="entry name" value="TRICARBOXYLATE-BINDING PROTEIN"/>
    <property type="match status" value="1"/>
</dbReference>
<accession>A0A2N8KJ46</accession>
<dbReference type="SUPFAM" id="SSF53850">
    <property type="entry name" value="Periplasmic binding protein-like II"/>
    <property type="match status" value="1"/>
</dbReference>
<name>A0A2N8KJ46_9BURK</name>
<dbReference type="CDD" id="cd07012">
    <property type="entry name" value="PBP2_Bug_TTT"/>
    <property type="match status" value="1"/>
</dbReference>
<proteinExistence type="inferred from homology"/>
<keyword evidence="3" id="KW-1185">Reference proteome</keyword>
<evidence type="ECO:0000313" key="2">
    <source>
        <dbReference type="EMBL" id="PND33466.1"/>
    </source>
</evidence>
<dbReference type="PIRSF" id="PIRSF017082">
    <property type="entry name" value="YflP"/>
    <property type="match status" value="1"/>
</dbReference>
<dbReference type="RefSeq" id="WP_102773252.1">
    <property type="nucleotide sequence ID" value="NZ_POQS01000003.1"/>
</dbReference>
<dbReference type="EMBL" id="POQS01000003">
    <property type="protein sequence ID" value="PND33466.1"/>
    <property type="molecule type" value="Genomic_DNA"/>
</dbReference>
<dbReference type="Proteomes" id="UP000235994">
    <property type="component" value="Unassembled WGS sequence"/>
</dbReference>